<gene>
    <name evidence="1" type="ORF">LZC39_14065</name>
</gene>
<proteinExistence type="predicted"/>
<organism evidence="1 2">
    <name type="scientific">Campylobacter jejuni</name>
    <dbReference type="NCBI Taxonomy" id="197"/>
    <lineage>
        <taxon>Bacteria</taxon>
        <taxon>Pseudomonadati</taxon>
        <taxon>Campylobacterota</taxon>
        <taxon>Epsilonproteobacteria</taxon>
        <taxon>Campylobacterales</taxon>
        <taxon>Campylobacteraceae</taxon>
        <taxon>Campylobacter</taxon>
    </lineage>
</organism>
<dbReference type="RefSeq" id="WP_240381829.1">
    <property type="nucleotide sequence ID" value="NZ_JAJUOL010000765.1"/>
</dbReference>
<dbReference type="EMBL" id="JAJUOL010000765">
    <property type="protein sequence ID" value="MCH3853214.1"/>
    <property type="molecule type" value="Genomic_DNA"/>
</dbReference>
<sequence length="111" mass="12907">MGYNFNIFDANLKNIKLIPITQELKNNIILKDNSIAFKEDTPYEVKELFPNNIKSQKNTTQLYLQIQNAPLDFSVIFKELDYNSVYTLTPIQARGFKNLIENLLKGNEEFS</sequence>
<name>A0AAW5EKI2_CAMJU</name>
<comment type="caution">
    <text evidence="1">The sequence shown here is derived from an EMBL/GenBank/DDBJ whole genome shotgun (WGS) entry which is preliminary data.</text>
</comment>
<evidence type="ECO:0000313" key="2">
    <source>
        <dbReference type="Proteomes" id="UP001199644"/>
    </source>
</evidence>
<protein>
    <submittedName>
        <fullName evidence="1">Uncharacterized protein</fullName>
    </submittedName>
</protein>
<feature type="non-terminal residue" evidence="1">
    <location>
        <position position="111"/>
    </location>
</feature>
<dbReference type="Proteomes" id="UP001199644">
    <property type="component" value="Unassembled WGS sequence"/>
</dbReference>
<accession>A0AAW5EKI2</accession>
<evidence type="ECO:0000313" key="1">
    <source>
        <dbReference type="EMBL" id="MCH3853214.1"/>
    </source>
</evidence>
<reference evidence="1" key="1">
    <citation type="submission" date="2021-12" db="EMBL/GenBank/DDBJ databases">
        <title>Prevalence of phenicol resistance gene fexA in Campylobacter isolated from poultry supply chain.</title>
        <authorList>
            <person name="Tang B."/>
            <person name="Zheng X."/>
            <person name="Lin J."/>
            <person name="Lin R."/>
            <person name="Yang H."/>
            <person name="Shen Z."/>
            <person name="Xia F."/>
        </authorList>
    </citation>
    <scope>NUCLEOTIDE SEQUENCE</scope>
    <source>
        <strain evidence="1">CJHN2011004</strain>
    </source>
</reference>
<dbReference type="AlphaFoldDB" id="A0AAW5EKI2"/>